<dbReference type="InterPro" id="IPR028227">
    <property type="entry name" value="UPF0449"/>
</dbReference>
<evidence type="ECO:0000313" key="4">
    <source>
        <dbReference type="RefSeq" id="XP_013381484.1"/>
    </source>
</evidence>
<proteinExistence type="inferred from homology"/>
<gene>
    <name evidence="4" type="primary">LOC106152446</name>
</gene>
<dbReference type="AlphaFoldDB" id="A0A1S3H8M7"/>
<accession>A0A1S3H8M7</accession>
<evidence type="ECO:0000256" key="1">
    <source>
        <dbReference type="ARBA" id="ARBA00006137"/>
    </source>
</evidence>
<dbReference type="KEGG" id="lak:106152446"/>
<keyword evidence="3" id="KW-1185">Reference proteome</keyword>
<comment type="similarity">
    <text evidence="1">Belongs to the UPF0449 family.</text>
</comment>
<dbReference type="PANTHER" id="PTHR34766">
    <property type="entry name" value="UPF0449 PROTEIN C19ORF25"/>
    <property type="match status" value="1"/>
</dbReference>
<name>A0A1S3H8M7_LINAN</name>
<organism evidence="3 4">
    <name type="scientific">Lingula anatina</name>
    <name type="common">Brachiopod</name>
    <name type="synonym">Lingula unguis</name>
    <dbReference type="NCBI Taxonomy" id="7574"/>
    <lineage>
        <taxon>Eukaryota</taxon>
        <taxon>Metazoa</taxon>
        <taxon>Spiralia</taxon>
        <taxon>Lophotrochozoa</taxon>
        <taxon>Brachiopoda</taxon>
        <taxon>Linguliformea</taxon>
        <taxon>Lingulata</taxon>
        <taxon>Lingulida</taxon>
        <taxon>Linguloidea</taxon>
        <taxon>Lingulidae</taxon>
        <taxon>Lingula</taxon>
    </lineage>
</organism>
<feature type="compositionally biased region" description="Polar residues" evidence="2">
    <location>
        <begin position="70"/>
        <end position="84"/>
    </location>
</feature>
<dbReference type="GeneID" id="106152446"/>
<reference evidence="4" key="1">
    <citation type="submission" date="2025-08" db="UniProtKB">
        <authorList>
            <consortium name="RefSeq"/>
        </authorList>
    </citation>
    <scope>IDENTIFICATION</scope>
    <source>
        <tissue evidence="4">Gonads</tissue>
    </source>
</reference>
<sequence>MPKKKPPVPVLPARPEPPTLEQIQGDLQHVTAGDVVYTMIKKIFEESGSNDTEVSGLMDVSDESCAAGTPTVSPNTISQPSQQQHSEDMDTDVSEFYNKVIQFIELSKDLRAAPETLKAYYEELQKMGGRLSEAINELKSQVESTGVQAPCR</sequence>
<feature type="compositionally biased region" description="Pro residues" evidence="2">
    <location>
        <begin position="7"/>
        <end position="18"/>
    </location>
</feature>
<dbReference type="InParanoid" id="A0A1S3H8M7"/>
<protein>
    <submittedName>
        <fullName evidence="4">Uncharacterized protein LOC106152446</fullName>
    </submittedName>
</protein>
<dbReference type="Pfam" id="PF15136">
    <property type="entry name" value="UPF0449"/>
    <property type="match status" value="1"/>
</dbReference>
<evidence type="ECO:0000256" key="2">
    <source>
        <dbReference type="SAM" id="MobiDB-lite"/>
    </source>
</evidence>
<feature type="region of interest" description="Disordered" evidence="2">
    <location>
        <begin position="1"/>
        <end position="20"/>
    </location>
</feature>
<dbReference type="OMA" id="PEKHGIM"/>
<feature type="region of interest" description="Disordered" evidence="2">
    <location>
        <begin position="61"/>
        <end position="91"/>
    </location>
</feature>
<dbReference type="OrthoDB" id="6129359at2759"/>
<dbReference type="Proteomes" id="UP000085678">
    <property type="component" value="Unplaced"/>
</dbReference>
<evidence type="ECO:0000313" key="3">
    <source>
        <dbReference type="Proteomes" id="UP000085678"/>
    </source>
</evidence>
<dbReference type="RefSeq" id="XP_013381484.1">
    <property type="nucleotide sequence ID" value="XM_013526030.1"/>
</dbReference>
<dbReference type="PANTHER" id="PTHR34766:SF1">
    <property type="entry name" value="UPF0449 PROTEIN C19ORF25"/>
    <property type="match status" value="1"/>
</dbReference>